<dbReference type="EMBL" id="NHMK01000011">
    <property type="protein sequence ID" value="OWL96515.1"/>
    <property type="molecule type" value="Genomic_DNA"/>
</dbReference>
<keyword evidence="2" id="KW-0812">Transmembrane</keyword>
<evidence type="ECO:0000313" key="4">
    <source>
        <dbReference type="Proteomes" id="UP000197208"/>
    </source>
</evidence>
<dbReference type="Proteomes" id="UP000197208">
    <property type="component" value="Unassembled WGS sequence"/>
</dbReference>
<accession>A0A2D0A7Y6</accession>
<dbReference type="RefSeq" id="WP_088248304.1">
    <property type="nucleotide sequence ID" value="NZ_NHMK01000011.1"/>
</dbReference>
<feature type="transmembrane region" description="Helical" evidence="2">
    <location>
        <begin position="12"/>
        <end position="31"/>
    </location>
</feature>
<feature type="compositionally biased region" description="Pro residues" evidence="1">
    <location>
        <begin position="109"/>
        <end position="120"/>
    </location>
</feature>
<protein>
    <submittedName>
        <fullName evidence="3">Uncharacterized protein</fullName>
    </submittedName>
</protein>
<reference evidence="3 4" key="1">
    <citation type="submission" date="2017-05" db="EMBL/GenBank/DDBJ databases">
        <title>De novo genome assembly of Deniococcus indicus strain DR1.</title>
        <authorList>
            <person name="Chauhan D."/>
            <person name="Yennamalli R.M."/>
            <person name="Priyadarshini R."/>
        </authorList>
    </citation>
    <scope>NUCLEOTIDE SEQUENCE [LARGE SCALE GENOMIC DNA]</scope>
    <source>
        <strain evidence="3 4">DR1</strain>
    </source>
</reference>
<keyword evidence="2" id="KW-1133">Transmembrane helix</keyword>
<feature type="region of interest" description="Disordered" evidence="1">
    <location>
        <begin position="106"/>
        <end position="131"/>
    </location>
</feature>
<sequence>MALDPTLDTYALAVVAAAGVVAAGMHATALAGSGKPWPARRVLTANLISTAVVGMAVAEGARHVPLSLDLVPVLLVAAIAGHTLGPRGPGWLFLVILSAIKRLPGVPDDLPPPPTDPQPPELSGTKEPADA</sequence>
<proteinExistence type="predicted"/>
<dbReference type="OrthoDB" id="9986645at2"/>
<name>A0A2D0A7Y6_9DEIO</name>
<dbReference type="AlphaFoldDB" id="A0A2D0A7Y6"/>
<organism evidence="3 4">
    <name type="scientific">Deinococcus indicus</name>
    <dbReference type="NCBI Taxonomy" id="223556"/>
    <lineage>
        <taxon>Bacteria</taxon>
        <taxon>Thermotogati</taxon>
        <taxon>Deinococcota</taxon>
        <taxon>Deinococci</taxon>
        <taxon>Deinococcales</taxon>
        <taxon>Deinococcaceae</taxon>
        <taxon>Deinococcus</taxon>
    </lineage>
</organism>
<evidence type="ECO:0000256" key="1">
    <source>
        <dbReference type="SAM" id="MobiDB-lite"/>
    </source>
</evidence>
<evidence type="ECO:0000313" key="3">
    <source>
        <dbReference type="EMBL" id="OWL96515.1"/>
    </source>
</evidence>
<gene>
    <name evidence="3" type="ORF">CBQ26_09060</name>
</gene>
<keyword evidence="2" id="KW-0472">Membrane</keyword>
<comment type="caution">
    <text evidence="3">The sequence shown here is derived from an EMBL/GenBank/DDBJ whole genome shotgun (WGS) entry which is preliminary data.</text>
</comment>
<keyword evidence="4" id="KW-1185">Reference proteome</keyword>
<evidence type="ECO:0000256" key="2">
    <source>
        <dbReference type="SAM" id="Phobius"/>
    </source>
</evidence>